<dbReference type="InterPro" id="IPR032710">
    <property type="entry name" value="NTF2-like_dom_sf"/>
</dbReference>
<dbReference type="Pfam" id="PF00990">
    <property type="entry name" value="GGDEF"/>
    <property type="match status" value="1"/>
</dbReference>
<reference evidence="3" key="1">
    <citation type="journal article" date="2022" name="Cell">
        <title>Design, construction, and in vivo augmentation of a complex gut microbiome.</title>
        <authorList>
            <person name="Cheng A.G."/>
            <person name="Ho P.Y."/>
            <person name="Aranda-Diaz A."/>
            <person name="Jain S."/>
            <person name="Yu F.B."/>
            <person name="Meng X."/>
            <person name="Wang M."/>
            <person name="Iakiviak M."/>
            <person name="Nagashima K."/>
            <person name="Zhao A."/>
            <person name="Murugkar P."/>
            <person name="Patil A."/>
            <person name="Atabakhsh K."/>
            <person name="Weakley A."/>
            <person name="Yan J."/>
            <person name="Brumbaugh A.R."/>
            <person name="Higginbottom S."/>
            <person name="Dimas A."/>
            <person name="Shiver A.L."/>
            <person name="Deutschbauer A."/>
            <person name="Neff N."/>
            <person name="Sonnenburg J.L."/>
            <person name="Huang K.C."/>
            <person name="Fischbach M.A."/>
        </authorList>
    </citation>
    <scope>NUCLEOTIDE SEQUENCE</scope>
    <source>
        <strain evidence="3">DSM 19829</strain>
    </source>
</reference>
<dbReference type="SUPFAM" id="SSF55073">
    <property type="entry name" value="Nucleotide cyclase"/>
    <property type="match status" value="1"/>
</dbReference>
<dbReference type="InterPro" id="IPR052163">
    <property type="entry name" value="DGC-Regulatory_Protein"/>
</dbReference>
<dbReference type="Gene3D" id="3.10.450.50">
    <property type="match status" value="1"/>
</dbReference>
<sequence length="339" mass="39877">MEEIRNAEAFCRWVWHTYLSECNYGALKNVIDNDISVIGTGEHEVSRTWEEFAAHMEKEALERSESLIVEDDWYETRDLGNRLFLAMGQGKCREDAKDRIICEFAFRFTMLVRQDSDGWRLLHVHQSVADSSQDSDEFFPRRLVEQSNQILQERIEEKTNELEAAHKQALYYARFDPLTKLMNRQFLEEKISSRMMELPYGTMIIMDIEAFKEINGVYGHAVGDRVLQEFSKSLRNVFCNDLMGRLGGNEFIVYASFGMEHQELLEQRWRQLKEEWEENQKNIRIDFPVPLSAGASFYPRFGDDFGSILNQAHKAHYYLKKYEKEGICYYGQDGFVKIL</sequence>
<dbReference type="CDD" id="cd01949">
    <property type="entry name" value="GGDEF"/>
    <property type="match status" value="1"/>
</dbReference>
<dbReference type="RefSeq" id="WP_049898310.1">
    <property type="nucleotide sequence ID" value="NZ_CABLBR010000025.1"/>
</dbReference>
<dbReference type="InterPro" id="IPR029787">
    <property type="entry name" value="Nucleotide_cyclase"/>
</dbReference>
<dbReference type="Proteomes" id="UP001060164">
    <property type="component" value="Chromosome"/>
</dbReference>
<feature type="domain" description="GGDEF" evidence="2">
    <location>
        <begin position="199"/>
        <end position="332"/>
    </location>
</feature>
<dbReference type="Gene3D" id="3.30.70.270">
    <property type="match status" value="1"/>
</dbReference>
<dbReference type="EC" id="2.7.7.65" evidence="3"/>
<dbReference type="SMART" id="SM00267">
    <property type="entry name" value="GGDEF"/>
    <property type="match status" value="1"/>
</dbReference>
<evidence type="ECO:0000256" key="1">
    <source>
        <dbReference type="SAM" id="Coils"/>
    </source>
</evidence>
<dbReference type="PANTHER" id="PTHR46663">
    <property type="entry name" value="DIGUANYLATE CYCLASE DGCT-RELATED"/>
    <property type="match status" value="1"/>
</dbReference>
<evidence type="ECO:0000313" key="3">
    <source>
        <dbReference type="EMBL" id="UWP60156.1"/>
    </source>
</evidence>
<proteinExistence type="predicted"/>
<dbReference type="EMBL" id="CP102290">
    <property type="protein sequence ID" value="UWP60156.1"/>
    <property type="molecule type" value="Genomic_DNA"/>
</dbReference>
<name>A0ABY5VJL7_9FIRM</name>
<dbReference type="InterPro" id="IPR000160">
    <property type="entry name" value="GGDEF_dom"/>
</dbReference>
<dbReference type="SUPFAM" id="SSF54427">
    <property type="entry name" value="NTF2-like"/>
    <property type="match status" value="1"/>
</dbReference>
<dbReference type="PANTHER" id="PTHR46663:SF2">
    <property type="entry name" value="GGDEF DOMAIN-CONTAINING PROTEIN"/>
    <property type="match status" value="1"/>
</dbReference>
<feature type="coiled-coil region" evidence="1">
    <location>
        <begin position="141"/>
        <end position="168"/>
    </location>
</feature>
<keyword evidence="1" id="KW-0175">Coiled coil</keyword>
<dbReference type="PROSITE" id="PS50887">
    <property type="entry name" value="GGDEF"/>
    <property type="match status" value="1"/>
</dbReference>
<accession>A0ABY5VJL7</accession>
<dbReference type="GO" id="GO:0052621">
    <property type="term" value="F:diguanylate cyclase activity"/>
    <property type="evidence" value="ECO:0007669"/>
    <property type="project" value="UniProtKB-EC"/>
</dbReference>
<dbReference type="Pfam" id="PF13474">
    <property type="entry name" value="SnoaL_3"/>
    <property type="match status" value="1"/>
</dbReference>
<dbReference type="InterPro" id="IPR037401">
    <property type="entry name" value="SnoaL-like"/>
</dbReference>
<dbReference type="NCBIfam" id="TIGR00254">
    <property type="entry name" value="GGDEF"/>
    <property type="match status" value="1"/>
</dbReference>
<protein>
    <submittedName>
        <fullName evidence="3">Diguanylate cyclase</fullName>
        <ecNumber evidence="3">2.7.7.65</ecNumber>
    </submittedName>
</protein>
<keyword evidence="3" id="KW-0808">Transferase</keyword>
<dbReference type="InterPro" id="IPR043128">
    <property type="entry name" value="Rev_trsase/Diguanyl_cyclase"/>
</dbReference>
<keyword evidence="3" id="KW-0548">Nucleotidyltransferase</keyword>
<gene>
    <name evidence="3" type="ORF">NQ502_03615</name>
</gene>
<keyword evidence="4" id="KW-1185">Reference proteome</keyword>
<evidence type="ECO:0000259" key="2">
    <source>
        <dbReference type="PROSITE" id="PS50887"/>
    </source>
</evidence>
<evidence type="ECO:0000313" key="4">
    <source>
        <dbReference type="Proteomes" id="UP001060164"/>
    </source>
</evidence>
<organism evidence="3 4">
    <name type="scientific">Ruminococcus gauvreauii</name>
    <dbReference type="NCBI Taxonomy" id="438033"/>
    <lineage>
        <taxon>Bacteria</taxon>
        <taxon>Bacillati</taxon>
        <taxon>Bacillota</taxon>
        <taxon>Clostridia</taxon>
        <taxon>Eubacteriales</taxon>
        <taxon>Oscillospiraceae</taxon>
        <taxon>Ruminococcus</taxon>
    </lineage>
</organism>